<evidence type="ECO:0000313" key="2">
    <source>
        <dbReference type="EMBL" id="CAB1437063.1"/>
    </source>
</evidence>
<evidence type="ECO:0000313" key="3">
    <source>
        <dbReference type="Proteomes" id="UP001153269"/>
    </source>
</evidence>
<feature type="region of interest" description="Disordered" evidence="1">
    <location>
        <begin position="1"/>
        <end position="28"/>
    </location>
</feature>
<evidence type="ECO:0000256" key="1">
    <source>
        <dbReference type="SAM" id="MobiDB-lite"/>
    </source>
</evidence>
<name>A0A9N7YTY1_PLEPL</name>
<accession>A0A9N7YTY1</accession>
<sequence>MEPKHPPPAPAVPPCEEAASSAPSRPSAPLAALPLWLSAWRNAQGFFFSSGGVGRGKMCPTSAENSVRRPYGAQPRPLLVVGAVVYSRVNRQHERAVYAARAAAPRAALIRLRGKMDTLPPKGRGRCVRRALVN</sequence>
<dbReference type="EMBL" id="CADEAL010001979">
    <property type="protein sequence ID" value="CAB1437063.1"/>
    <property type="molecule type" value="Genomic_DNA"/>
</dbReference>
<feature type="compositionally biased region" description="Pro residues" evidence="1">
    <location>
        <begin position="1"/>
        <end position="13"/>
    </location>
</feature>
<dbReference type="Proteomes" id="UP001153269">
    <property type="component" value="Unassembled WGS sequence"/>
</dbReference>
<keyword evidence="3" id="KW-1185">Reference proteome</keyword>
<dbReference type="AlphaFoldDB" id="A0A9N7YTY1"/>
<gene>
    <name evidence="2" type="ORF">PLEPLA_LOCUS25096</name>
</gene>
<proteinExistence type="predicted"/>
<feature type="compositionally biased region" description="Low complexity" evidence="1">
    <location>
        <begin position="14"/>
        <end position="28"/>
    </location>
</feature>
<comment type="caution">
    <text evidence="2">The sequence shown here is derived from an EMBL/GenBank/DDBJ whole genome shotgun (WGS) entry which is preliminary data.</text>
</comment>
<organism evidence="2 3">
    <name type="scientific">Pleuronectes platessa</name>
    <name type="common">European plaice</name>
    <dbReference type="NCBI Taxonomy" id="8262"/>
    <lineage>
        <taxon>Eukaryota</taxon>
        <taxon>Metazoa</taxon>
        <taxon>Chordata</taxon>
        <taxon>Craniata</taxon>
        <taxon>Vertebrata</taxon>
        <taxon>Euteleostomi</taxon>
        <taxon>Actinopterygii</taxon>
        <taxon>Neopterygii</taxon>
        <taxon>Teleostei</taxon>
        <taxon>Neoteleostei</taxon>
        <taxon>Acanthomorphata</taxon>
        <taxon>Carangaria</taxon>
        <taxon>Pleuronectiformes</taxon>
        <taxon>Pleuronectoidei</taxon>
        <taxon>Pleuronectidae</taxon>
        <taxon>Pleuronectes</taxon>
    </lineage>
</organism>
<reference evidence="2" key="1">
    <citation type="submission" date="2020-03" db="EMBL/GenBank/DDBJ databases">
        <authorList>
            <person name="Weist P."/>
        </authorList>
    </citation>
    <scope>NUCLEOTIDE SEQUENCE</scope>
</reference>
<protein>
    <submittedName>
        <fullName evidence="2">Uncharacterized protein</fullName>
    </submittedName>
</protein>